<dbReference type="CDD" id="cd00833">
    <property type="entry name" value="PKS"/>
    <property type="match status" value="1"/>
</dbReference>
<evidence type="ECO:0000256" key="2">
    <source>
        <dbReference type="ARBA" id="ARBA00022553"/>
    </source>
</evidence>
<feature type="domain" description="Ketosynthase family 3 (KS3)" evidence="3">
    <location>
        <begin position="6"/>
        <end position="383"/>
    </location>
</feature>
<protein>
    <submittedName>
        <fullName evidence="4">Polyketide synthase modules and related proteins</fullName>
    </submittedName>
</protein>
<dbReference type="InterPro" id="IPR020841">
    <property type="entry name" value="PKS_Beta-ketoAc_synthase_dom"/>
</dbReference>
<keyword evidence="2" id="KW-0597">Phosphoprotein</keyword>
<reference evidence="4" key="1">
    <citation type="submission" date="2018-06" db="EMBL/GenBank/DDBJ databases">
        <authorList>
            <person name="Zhirakovskaya E."/>
        </authorList>
    </citation>
    <scope>NUCLEOTIDE SEQUENCE</scope>
</reference>
<dbReference type="GO" id="GO:0006633">
    <property type="term" value="P:fatty acid biosynthetic process"/>
    <property type="evidence" value="ECO:0007669"/>
    <property type="project" value="TreeGrafter"/>
</dbReference>
<evidence type="ECO:0000259" key="3">
    <source>
        <dbReference type="PROSITE" id="PS52004"/>
    </source>
</evidence>
<dbReference type="AlphaFoldDB" id="A0A3B0WRJ9"/>
<dbReference type="Gene3D" id="3.40.47.10">
    <property type="match status" value="1"/>
</dbReference>
<dbReference type="Pfam" id="PF00109">
    <property type="entry name" value="ketoacyl-synt"/>
    <property type="match status" value="1"/>
</dbReference>
<sequence length="383" mass="41229">MKDMKQSDVAIVGMSCHFPGANDYDSYWQNLVAKKNSIQEIPADRWCISTHYSPEKNQINKSISKWCGLIEDIKSFDNEFFNISPIEARNMDPQQRLLLQESWHCIEDSAIPLSTLQKAKTAVFAGAMTSDYLLTFNKSEDAANRFSILGNDHCILANRISHQLNLSGESISINAASASSLVAIHKAKSALVLGECDYAIAAGVNLNTDPFKYIVFSQAGMLSPDGQCKSFSDDANGYVPGDGVAALLLQPLQQAIENNHHIYGVIKGSAINHIGSGKTITAPCADAQAAVIRDALKNADRSIADVGYIEAHGSGTPLGDPIEVAAISRVFKDTQSDVIIGTVKPNIGHLEAAAGIAGVIKALHVLKQQYIPANLNLNKVNPV</sequence>
<dbReference type="PANTHER" id="PTHR43775:SF37">
    <property type="entry name" value="SI:DKEY-61P9.11"/>
    <property type="match status" value="1"/>
</dbReference>
<dbReference type="SMART" id="SM00825">
    <property type="entry name" value="PKS_KS"/>
    <property type="match status" value="1"/>
</dbReference>
<evidence type="ECO:0000256" key="1">
    <source>
        <dbReference type="ARBA" id="ARBA00022450"/>
    </source>
</evidence>
<dbReference type="PANTHER" id="PTHR43775">
    <property type="entry name" value="FATTY ACID SYNTHASE"/>
    <property type="match status" value="1"/>
</dbReference>
<evidence type="ECO:0000313" key="4">
    <source>
        <dbReference type="EMBL" id="VAW46354.1"/>
    </source>
</evidence>
<accession>A0A3B0WRJ9</accession>
<dbReference type="InterPro" id="IPR050091">
    <property type="entry name" value="PKS_NRPS_Biosynth_Enz"/>
</dbReference>
<dbReference type="Pfam" id="PF02801">
    <property type="entry name" value="Ketoacyl-synt_C"/>
    <property type="match status" value="1"/>
</dbReference>
<dbReference type="InterPro" id="IPR016039">
    <property type="entry name" value="Thiolase-like"/>
</dbReference>
<dbReference type="EMBL" id="UOFA01000273">
    <property type="protein sequence ID" value="VAW46354.1"/>
    <property type="molecule type" value="Genomic_DNA"/>
</dbReference>
<dbReference type="InterPro" id="IPR014031">
    <property type="entry name" value="Ketoacyl_synth_C"/>
</dbReference>
<dbReference type="InterPro" id="IPR014030">
    <property type="entry name" value="Ketoacyl_synth_N"/>
</dbReference>
<gene>
    <name evidence="4" type="ORF">MNBD_GAMMA02-1341</name>
</gene>
<dbReference type="PROSITE" id="PS52004">
    <property type="entry name" value="KS3_2"/>
    <property type="match status" value="1"/>
</dbReference>
<proteinExistence type="predicted"/>
<dbReference type="GO" id="GO:0004312">
    <property type="term" value="F:fatty acid synthase activity"/>
    <property type="evidence" value="ECO:0007669"/>
    <property type="project" value="TreeGrafter"/>
</dbReference>
<dbReference type="SUPFAM" id="SSF53901">
    <property type="entry name" value="Thiolase-like"/>
    <property type="match status" value="1"/>
</dbReference>
<keyword evidence="1" id="KW-0596">Phosphopantetheine</keyword>
<name>A0A3B0WRJ9_9ZZZZ</name>
<organism evidence="4">
    <name type="scientific">hydrothermal vent metagenome</name>
    <dbReference type="NCBI Taxonomy" id="652676"/>
    <lineage>
        <taxon>unclassified sequences</taxon>
        <taxon>metagenomes</taxon>
        <taxon>ecological metagenomes</taxon>
    </lineage>
</organism>